<dbReference type="STRING" id="1255658.FM114_11715"/>
<dbReference type="Gene3D" id="3.20.20.10">
    <property type="entry name" value="Alanine racemase"/>
    <property type="match status" value="1"/>
</dbReference>
<keyword evidence="7" id="KW-1185">Reference proteome</keyword>
<dbReference type="GO" id="GO:0030170">
    <property type="term" value="F:pyridoxal phosphate binding"/>
    <property type="evidence" value="ECO:0007669"/>
    <property type="project" value="UniProtKB-UniRule"/>
</dbReference>
<evidence type="ECO:0000256" key="3">
    <source>
        <dbReference type="PIRSR" id="PIRSR004848-1"/>
    </source>
</evidence>
<dbReference type="EMBL" id="FUKQ01000044">
    <property type="protein sequence ID" value="SJN39744.1"/>
    <property type="molecule type" value="Genomic_DNA"/>
</dbReference>
<dbReference type="InterPro" id="IPR011078">
    <property type="entry name" value="PyrdxlP_homeostasis"/>
</dbReference>
<dbReference type="AlphaFoldDB" id="A0A1R4K6A9"/>
<dbReference type="InterPro" id="IPR001608">
    <property type="entry name" value="Ala_racemase_N"/>
</dbReference>
<evidence type="ECO:0000256" key="1">
    <source>
        <dbReference type="ARBA" id="ARBA00022898"/>
    </source>
</evidence>
<gene>
    <name evidence="6" type="ORF">FM114_11715</name>
</gene>
<dbReference type="RefSeq" id="WP_094765332.1">
    <property type="nucleotide sequence ID" value="NZ_FUKQ01000044.1"/>
</dbReference>
<dbReference type="Pfam" id="PF01168">
    <property type="entry name" value="Ala_racemase_N"/>
    <property type="match status" value="1"/>
</dbReference>
<dbReference type="CDD" id="cd00635">
    <property type="entry name" value="PLPDE_III_YBL036c_like"/>
    <property type="match status" value="1"/>
</dbReference>
<comment type="function">
    <text evidence="2">Pyridoxal 5'-phosphate (PLP)-binding protein, which is involved in PLP homeostasis.</text>
</comment>
<organism evidence="6 7">
    <name type="scientific">Luteococcus japonicus LSP_Lj1</name>
    <dbReference type="NCBI Taxonomy" id="1255658"/>
    <lineage>
        <taxon>Bacteria</taxon>
        <taxon>Bacillati</taxon>
        <taxon>Actinomycetota</taxon>
        <taxon>Actinomycetes</taxon>
        <taxon>Propionibacteriales</taxon>
        <taxon>Propionibacteriaceae</taxon>
        <taxon>Luteococcus</taxon>
    </lineage>
</organism>
<keyword evidence="1 2" id="KW-0663">Pyridoxal phosphate</keyword>
<comment type="similarity">
    <text evidence="2 4">Belongs to the pyridoxal phosphate-binding protein YggS/PROSC family.</text>
</comment>
<evidence type="ECO:0000313" key="6">
    <source>
        <dbReference type="EMBL" id="SJN39744.1"/>
    </source>
</evidence>
<accession>A0A1R4K6A9</accession>
<name>A0A1R4K6A9_9ACTN</name>
<evidence type="ECO:0000256" key="4">
    <source>
        <dbReference type="RuleBase" id="RU004514"/>
    </source>
</evidence>
<comment type="cofactor">
    <cofactor evidence="3">
        <name>pyridoxal 5'-phosphate</name>
        <dbReference type="ChEBI" id="CHEBI:597326"/>
    </cofactor>
</comment>
<evidence type="ECO:0000313" key="7">
    <source>
        <dbReference type="Proteomes" id="UP000188342"/>
    </source>
</evidence>
<reference evidence="6 7" key="1">
    <citation type="submission" date="2017-02" db="EMBL/GenBank/DDBJ databases">
        <authorList>
            <person name="Peterson S.W."/>
        </authorList>
    </citation>
    <scope>NUCLEOTIDE SEQUENCE [LARGE SCALE GENOMIC DNA]</scope>
    <source>
        <strain evidence="6 7">LSP_Lj1</strain>
    </source>
</reference>
<dbReference type="HAMAP" id="MF_02087">
    <property type="entry name" value="PLP_homeostasis"/>
    <property type="match status" value="1"/>
</dbReference>
<evidence type="ECO:0000256" key="2">
    <source>
        <dbReference type="HAMAP-Rule" id="MF_02087"/>
    </source>
</evidence>
<dbReference type="PANTHER" id="PTHR10146">
    <property type="entry name" value="PROLINE SYNTHETASE CO-TRANSCRIBED BACTERIAL HOMOLOG PROTEIN"/>
    <property type="match status" value="1"/>
</dbReference>
<feature type="domain" description="Alanine racemase N-terminal" evidence="5">
    <location>
        <begin position="9"/>
        <end position="230"/>
    </location>
</feature>
<dbReference type="Proteomes" id="UP000188342">
    <property type="component" value="Unassembled WGS sequence"/>
</dbReference>
<dbReference type="SUPFAM" id="SSF51419">
    <property type="entry name" value="PLP-binding barrel"/>
    <property type="match status" value="1"/>
</dbReference>
<sequence>MPSDIAQNLASVEARIAAACSAADRDPSTVSLLPVSKTHPMDALREVASHGYTLFGENKVQELVAKSAELSEDDGFGFSVIGHLQTNKAKQVAELASEFQCLDSAKIAVALDKRLQPLGKRLPVLIQVNSSGEEQKSGIAPEEVPGLVDELTACDALDVRGLMTVAIKGDEPQVAACFERMLELQRRLRDAQALGSSWDELSMGMSGDLELAIAHGSTCVRVGTAIFGARDYGPLA</sequence>
<proteinExistence type="inferred from homology"/>
<dbReference type="NCBIfam" id="TIGR00044">
    <property type="entry name" value="YggS family pyridoxal phosphate-dependent enzyme"/>
    <property type="match status" value="1"/>
</dbReference>
<dbReference type="FunFam" id="3.20.20.10:FF:000018">
    <property type="entry name" value="Pyridoxal phosphate homeostasis protein"/>
    <property type="match status" value="1"/>
</dbReference>
<protein>
    <recommendedName>
        <fullName evidence="2">Pyridoxal phosphate homeostasis protein</fullName>
        <shortName evidence="2">PLP homeostasis protein</shortName>
    </recommendedName>
</protein>
<dbReference type="InterPro" id="IPR029066">
    <property type="entry name" value="PLP-binding_barrel"/>
</dbReference>
<evidence type="ECO:0000259" key="5">
    <source>
        <dbReference type="Pfam" id="PF01168"/>
    </source>
</evidence>
<dbReference type="PIRSF" id="PIRSF004848">
    <property type="entry name" value="YBL036c_PLPDEIII"/>
    <property type="match status" value="1"/>
</dbReference>
<dbReference type="OrthoDB" id="9804072at2"/>
<dbReference type="PANTHER" id="PTHR10146:SF14">
    <property type="entry name" value="PYRIDOXAL PHOSPHATE HOMEOSTASIS PROTEIN"/>
    <property type="match status" value="1"/>
</dbReference>
<feature type="modified residue" description="N6-(pyridoxal phosphate)lysine" evidence="2 3">
    <location>
        <position position="37"/>
    </location>
</feature>